<dbReference type="CDD" id="cd00761">
    <property type="entry name" value="Glyco_tranf_GTA_type"/>
    <property type="match status" value="1"/>
</dbReference>
<keyword evidence="5" id="KW-0777">Teichoic acid biosynthesis</keyword>
<evidence type="ECO:0000256" key="3">
    <source>
        <dbReference type="ARBA" id="ARBA00022475"/>
    </source>
</evidence>
<keyword evidence="6" id="KW-0472">Membrane</keyword>
<evidence type="ECO:0000256" key="4">
    <source>
        <dbReference type="ARBA" id="ARBA00022679"/>
    </source>
</evidence>
<sequence length="1160" mass="130611">MSVKLSVVVPVYNVEEYLRECLESLAGQTLRDLEVVVVDDGSLDGSATIAKDFAARDDRFRLVQQPNQGLGGARNTGVQHACGEYLAFVDSDDVVPPGAYELLVSSLERTGSALATGNVLRMDGDRTWQSFLHENVFKTAEERTHITRRPLLVRDRCAWNKVFRRSFWDEQGLVFPSGLYEDSPVVLPAHLAAASVDVLEDVVYHWRKREGSITEGRSGLDNYRQRTDTALSVRDHVKQAAPGLLPAYDEHVLIDVELRVLLEGLPRVPDEELAGLVELGGALAALPGEDVVDGLPSLTRVQLHLLERRMTAELLEFRRFLQLGGAERTRLVRRGLRPRWYAEYPFFEDRERGVPADLYDVTDELAAVARVDRFEWAGDRLRVEGHAYIEGLDAPDRSDSRVRLWLVADDRRGLLRVPAQRVRRPDVTAAAGRSTASHEWAGFTAEIDPDALTVFGRRRQVDWRLVAEISCRGVRRRTAVAAPRAARYRWPLQREIGGGLRVQAIGAKGFRLRVRRHGAVLTGHRRDGGDLELTGVLPDGPGRGVALVALAPKENLTVAGLTALAPLPEGGYRFTARFPLAMLAAAGQCGRTEGAGTQRETTWTFELTDGTKLLLDDGPSDARHLVGEGRELALTRTKHGNLSAVVRPVMPVLVRARWEPGETLALTGTWSGGDPRPDTLVLRRRRSSQEHVLPLSWSGERFSAVLYTGRLPVAGVELPLGRGHWYVFARAGERELSVLVERAAMRELPEPRVAGLHEIDVHATKTDALLLRVKVALADDERGPYAQERLQTVDYPYYRTLPVRDMVLFDAYNGRQLSCNPRGVFEELRRRETGTECVWVTRDGQFPPPEGARTVLADSREHYEALARARLIVGNWRQQPWFAKREGQTYVMCWHGTPLKKVGYDLKEMPYKRTEGVDWMKDDVPQWDFLLAQNEFSVPLLRSAFRYEGEILVSGYPRNDLLKRPGTEEIAARVRERLGVPPGKRVVMYAPTWRDDFHFEVGKRAFQLELDVERAAAELGDDHVLLLRTHYLVTDKPRRGENPFVIDVSDYPDIADLYLITDVFVTDYSSSMFDFAVTGRPMLFYTYDLERYRDHVRGFYFDFEAEAPGPLLRDSGEVIAALRDLDGVRARHRDAYAAFQAKFCPHDDGRAAARVLDRVL</sequence>
<dbReference type="InterPro" id="IPR043148">
    <property type="entry name" value="TagF_C"/>
</dbReference>
<dbReference type="InterPro" id="IPR029044">
    <property type="entry name" value="Nucleotide-diphossugar_trans"/>
</dbReference>
<feature type="domain" description="Glycosyltransferase 2-like" evidence="7">
    <location>
        <begin position="6"/>
        <end position="167"/>
    </location>
</feature>
<organism evidence="8 9">
    <name type="scientific">Actinomadura macrotermitis</name>
    <dbReference type="NCBI Taxonomy" id="2585200"/>
    <lineage>
        <taxon>Bacteria</taxon>
        <taxon>Bacillati</taxon>
        <taxon>Actinomycetota</taxon>
        <taxon>Actinomycetes</taxon>
        <taxon>Streptosporangiales</taxon>
        <taxon>Thermomonosporaceae</taxon>
        <taxon>Actinomadura</taxon>
    </lineage>
</organism>
<name>A0A7K0C229_9ACTN</name>
<dbReference type="EC" id="2.4.2.53" evidence="8"/>
<dbReference type="GO" id="GO:0099621">
    <property type="term" value="F:undecaprenyl-phosphate 4-deoxy-4-formamido-L-arabinose transferase activity"/>
    <property type="evidence" value="ECO:0007669"/>
    <property type="project" value="UniProtKB-EC"/>
</dbReference>
<evidence type="ECO:0000313" key="8">
    <source>
        <dbReference type="EMBL" id="MQY07521.1"/>
    </source>
</evidence>
<evidence type="ECO:0000259" key="7">
    <source>
        <dbReference type="Pfam" id="PF00535"/>
    </source>
</evidence>
<dbReference type="Gene3D" id="3.40.50.12580">
    <property type="match status" value="1"/>
</dbReference>
<evidence type="ECO:0000313" key="9">
    <source>
        <dbReference type="Proteomes" id="UP000487268"/>
    </source>
</evidence>
<comment type="caution">
    <text evidence="8">The sequence shown here is derived from an EMBL/GenBank/DDBJ whole genome shotgun (WGS) entry which is preliminary data.</text>
</comment>
<dbReference type="InterPro" id="IPR043149">
    <property type="entry name" value="TagF_N"/>
</dbReference>
<dbReference type="GO" id="GO:0047355">
    <property type="term" value="F:CDP-glycerol glycerophosphotransferase activity"/>
    <property type="evidence" value="ECO:0007669"/>
    <property type="project" value="InterPro"/>
</dbReference>
<keyword evidence="9" id="KW-1185">Reference proteome</keyword>
<dbReference type="PANTHER" id="PTHR37316:SF3">
    <property type="entry name" value="TEICHOIC ACID GLYCEROL-PHOSPHATE TRANSFERASE"/>
    <property type="match status" value="1"/>
</dbReference>
<dbReference type="InterPro" id="IPR007554">
    <property type="entry name" value="Glycerophosphate_synth"/>
</dbReference>
<dbReference type="OrthoDB" id="3183633at2"/>
<dbReference type="Gene3D" id="3.90.550.10">
    <property type="entry name" value="Spore Coat Polysaccharide Biosynthesis Protein SpsA, Chain A"/>
    <property type="match status" value="1"/>
</dbReference>
<dbReference type="InterPro" id="IPR051612">
    <property type="entry name" value="Teichoic_Acid_Biosynth"/>
</dbReference>
<keyword evidence="4 8" id="KW-0808">Transferase</keyword>
<keyword evidence="8" id="KW-0328">Glycosyltransferase</keyword>
<dbReference type="GO" id="GO:0005886">
    <property type="term" value="C:plasma membrane"/>
    <property type="evidence" value="ECO:0007669"/>
    <property type="project" value="UniProtKB-SubCell"/>
</dbReference>
<keyword evidence="3" id="KW-1003">Cell membrane</keyword>
<comment type="similarity">
    <text evidence="2">Belongs to the CDP-glycerol glycerophosphotransferase family.</text>
</comment>
<dbReference type="AlphaFoldDB" id="A0A7K0C229"/>
<protein>
    <submittedName>
        <fullName evidence="8">Undecaprenyl-phosphate 4-deoxy-4-formamido-L-arabinose transferase</fullName>
        <ecNumber evidence="8">2.4.2.53</ecNumber>
    </submittedName>
</protein>
<comment type="subcellular location">
    <subcellularLocation>
        <location evidence="1">Cell membrane</location>
        <topology evidence="1">Peripheral membrane protein</topology>
    </subcellularLocation>
</comment>
<reference evidence="8 9" key="1">
    <citation type="submission" date="2019-10" db="EMBL/GenBank/DDBJ databases">
        <title>Actinomadura rubteroloni sp. nov. and Actinomadura macrotermitis sp. nov., isolated from the gut of fungus growing-termite Macrotermes natalensis.</title>
        <authorList>
            <person name="Benndorf R."/>
            <person name="Martin K."/>
            <person name="Kuefner M."/>
            <person name="De Beer W."/>
            <person name="Kaster A.-K."/>
            <person name="Vollmers J."/>
            <person name="Poulsen M."/>
            <person name="Beemelmanns C."/>
        </authorList>
    </citation>
    <scope>NUCLEOTIDE SEQUENCE [LARGE SCALE GENOMIC DNA]</scope>
    <source>
        <strain evidence="8 9">RB68</strain>
    </source>
</reference>
<dbReference type="Gene3D" id="3.40.50.11820">
    <property type="match status" value="1"/>
</dbReference>
<dbReference type="EMBL" id="WEGH01000003">
    <property type="protein sequence ID" value="MQY07521.1"/>
    <property type="molecule type" value="Genomic_DNA"/>
</dbReference>
<gene>
    <name evidence="8" type="primary">arnC_4</name>
    <name evidence="8" type="ORF">ACRB68_56220</name>
</gene>
<dbReference type="SUPFAM" id="SSF53448">
    <property type="entry name" value="Nucleotide-diphospho-sugar transferases"/>
    <property type="match status" value="1"/>
</dbReference>
<evidence type="ECO:0000256" key="6">
    <source>
        <dbReference type="ARBA" id="ARBA00023136"/>
    </source>
</evidence>
<dbReference type="RefSeq" id="WP_153537351.1">
    <property type="nucleotide sequence ID" value="NZ_WEGH01000003.1"/>
</dbReference>
<dbReference type="PANTHER" id="PTHR37316">
    <property type="entry name" value="TEICHOIC ACID GLYCEROL-PHOSPHATE PRIMASE"/>
    <property type="match status" value="1"/>
</dbReference>
<dbReference type="Pfam" id="PF04464">
    <property type="entry name" value="Glyphos_transf"/>
    <property type="match status" value="1"/>
</dbReference>
<evidence type="ECO:0000256" key="2">
    <source>
        <dbReference type="ARBA" id="ARBA00010488"/>
    </source>
</evidence>
<dbReference type="Pfam" id="PF00535">
    <property type="entry name" value="Glycos_transf_2"/>
    <property type="match status" value="1"/>
</dbReference>
<accession>A0A7K0C229</accession>
<dbReference type="Proteomes" id="UP000487268">
    <property type="component" value="Unassembled WGS sequence"/>
</dbReference>
<dbReference type="InterPro" id="IPR001173">
    <property type="entry name" value="Glyco_trans_2-like"/>
</dbReference>
<dbReference type="GO" id="GO:0019350">
    <property type="term" value="P:teichoic acid biosynthetic process"/>
    <property type="evidence" value="ECO:0007669"/>
    <property type="project" value="UniProtKB-KW"/>
</dbReference>
<proteinExistence type="inferred from homology"/>
<evidence type="ECO:0000256" key="1">
    <source>
        <dbReference type="ARBA" id="ARBA00004202"/>
    </source>
</evidence>
<dbReference type="SUPFAM" id="SSF53756">
    <property type="entry name" value="UDP-Glycosyltransferase/glycogen phosphorylase"/>
    <property type="match status" value="1"/>
</dbReference>
<evidence type="ECO:0000256" key="5">
    <source>
        <dbReference type="ARBA" id="ARBA00022944"/>
    </source>
</evidence>